<dbReference type="EC" id="2.2.1.2" evidence="5 11"/>
<reference evidence="12" key="2">
    <citation type="submission" date="2023-01" db="EMBL/GenBank/DDBJ databases">
        <authorList>
            <person name="Sun Q."/>
            <person name="Evtushenko L."/>
        </authorList>
    </citation>
    <scope>NUCLEOTIDE SEQUENCE</scope>
    <source>
        <strain evidence="12">VKM Ac-1246</strain>
    </source>
</reference>
<dbReference type="RefSeq" id="WP_189120181.1">
    <property type="nucleotide sequence ID" value="NZ_BMRK01000019.1"/>
</dbReference>
<protein>
    <recommendedName>
        <fullName evidence="5 11">Transaldolase</fullName>
        <ecNumber evidence="5 11">2.2.1.2</ecNumber>
    </recommendedName>
</protein>
<dbReference type="CDD" id="cd00955">
    <property type="entry name" value="Transaldolase_like"/>
    <property type="match status" value="1"/>
</dbReference>
<dbReference type="PROSITE" id="PS01054">
    <property type="entry name" value="TRANSALDOLASE_1"/>
    <property type="match status" value="1"/>
</dbReference>
<dbReference type="PIRSF" id="PIRSF036915">
    <property type="entry name" value="Trnald_Bac_Plnt"/>
    <property type="match status" value="1"/>
</dbReference>
<dbReference type="SUPFAM" id="SSF51569">
    <property type="entry name" value="Aldolase"/>
    <property type="match status" value="1"/>
</dbReference>
<evidence type="ECO:0000256" key="6">
    <source>
        <dbReference type="ARBA" id="ARBA00022490"/>
    </source>
</evidence>
<comment type="function">
    <text evidence="1 11">Transaldolase is important for the balance of metabolites in the pentose-phosphate pathway.</text>
</comment>
<name>A0ABQ5SR40_9ACTN</name>
<evidence type="ECO:0000256" key="3">
    <source>
        <dbReference type="ARBA" id="ARBA00004857"/>
    </source>
</evidence>
<keyword evidence="9 11" id="KW-0704">Schiff base</keyword>
<evidence type="ECO:0000256" key="4">
    <source>
        <dbReference type="ARBA" id="ARBA00008426"/>
    </source>
</evidence>
<evidence type="ECO:0000313" key="13">
    <source>
        <dbReference type="Proteomes" id="UP001142292"/>
    </source>
</evidence>
<dbReference type="NCBIfam" id="NF002881">
    <property type="entry name" value="PRK03343.1"/>
    <property type="match status" value="1"/>
</dbReference>
<dbReference type="PANTHER" id="PTHR10683">
    <property type="entry name" value="TRANSALDOLASE"/>
    <property type="match status" value="1"/>
</dbReference>
<evidence type="ECO:0000256" key="2">
    <source>
        <dbReference type="ARBA" id="ARBA00004496"/>
    </source>
</evidence>
<evidence type="ECO:0000256" key="11">
    <source>
        <dbReference type="HAMAP-Rule" id="MF_00493"/>
    </source>
</evidence>
<comment type="similarity">
    <text evidence="4 11">Belongs to the transaldolase family. Type 2 subfamily.</text>
</comment>
<comment type="subcellular location">
    <subcellularLocation>
        <location evidence="2 11">Cytoplasm</location>
    </subcellularLocation>
</comment>
<organism evidence="12 13">
    <name type="scientific">Nocardioides luteus</name>
    <dbReference type="NCBI Taxonomy" id="1844"/>
    <lineage>
        <taxon>Bacteria</taxon>
        <taxon>Bacillati</taxon>
        <taxon>Actinomycetota</taxon>
        <taxon>Actinomycetes</taxon>
        <taxon>Propionibacteriales</taxon>
        <taxon>Nocardioidaceae</taxon>
        <taxon>Nocardioides</taxon>
    </lineage>
</organism>
<sequence length="368" mass="39514">MSDRLKALADAGVSIWLDDLSRERIETGNLADLVKEKSVVGVTTNPTIFASAIAKGERYDEQVRALVNEGKSVDEVIFALTTEDVRNACDILAPVAEATKDDGRVSIEVEPDLANDTEKTIASAKALWAAVDRPNVLIKIPATLEGLPAITAAIAEGISVNVTLIFSVERYQAVMDAYLTGLEQAKAAGKDLSKIRSVASFFVSRVDTEIDKRLEAIGTPEATELRGKAAVANAIAAYAAFEEVHKSERWTALADEGANAQRPLWASTGVKNPDYPDTLYVTDLVVADTVNTMPEKTMEAFADHGEVKGDVVTGKGAEAAQVFDSLREVGVDVDDVFLVLETEGVDKFKASWTELVDTVVGQIEAVKQ</sequence>
<keyword evidence="8 11" id="KW-0570">Pentose shunt</keyword>
<evidence type="ECO:0000256" key="10">
    <source>
        <dbReference type="ARBA" id="ARBA00048810"/>
    </source>
</evidence>
<keyword evidence="13" id="KW-1185">Reference proteome</keyword>
<comment type="pathway">
    <text evidence="3 11">Carbohydrate degradation; pentose phosphate pathway; D-glyceraldehyde 3-phosphate and beta-D-fructose 6-phosphate from D-ribose 5-phosphate and D-xylulose 5-phosphate (non-oxidative stage): step 2/3.</text>
</comment>
<dbReference type="InterPro" id="IPR018225">
    <property type="entry name" value="Transaldolase_AS"/>
</dbReference>
<evidence type="ECO:0000256" key="8">
    <source>
        <dbReference type="ARBA" id="ARBA00023126"/>
    </source>
</evidence>
<proteinExistence type="inferred from homology"/>
<dbReference type="HAMAP" id="MF_00493">
    <property type="entry name" value="Transaldolase_2"/>
    <property type="match status" value="1"/>
</dbReference>
<evidence type="ECO:0000256" key="9">
    <source>
        <dbReference type="ARBA" id="ARBA00023270"/>
    </source>
</evidence>
<dbReference type="EMBL" id="BSEL01000002">
    <property type="protein sequence ID" value="GLJ66595.1"/>
    <property type="molecule type" value="Genomic_DNA"/>
</dbReference>
<keyword evidence="6 11" id="KW-0963">Cytoplasm</keyword>
<comment type="caution">
    <text evidence="12">The sequence shown here is derived from an EMBL/GenBank/DDBJ whole genome shotgun (WGS) entry which is preliminary data.</text>
</comment>
<evidence type="ECO:0000313" key="12">
    <source>
        <dbReference type="EMBL" id="GLJ66595.1"/>
    </source>
</evidence>
<dbReference type="Gene3D" id="3.20.20.70">
    <property type="entry name" value="Aldolase class I"/>
    <property type="match status" value="1"/>
</dbReference>
<reference evidence="12" key="1">
    <citation type="journal article" date="2014" name="Int. J. Syst. Evol. Microbiol.">
        <title>Complete genome of a new Firmicutes species belonging to the dominant human colonic microbiota ('Ruminococcus bicirculans') reveals two chromosomes and a selective capacity to utilize plant glucans.</title>
        <authorList>
            <consortium name="NISC Comparative Sequencing Program"/>
            <person name="Wegmann U."/>
            <person name="Louis P."/>
            <person name="Goesmann A."/>
            <person name="Henrissat B."/>
            <person name="Duncan S.H."/>
            <person name="Flint H.J."/>
        </authorList>
    </citation>
    <scope>NUCLEOTIDE SEQUENCE</scope>
    <source>
        <strain evidence="12">VKM Ac-1246</strain>
    </source>
</reference>
<dbReference type="Pfam" id="PF00923">
    <property type="entry name" value="TAL_FSA"/>
    <property type="match status" value="1"/>
</dbReference>
<dbReference type="InterPro" id="IPR004732">
    <property type="entry name" value="Transaldolase_2"/>
</dbReference>
<dbReference type="Proteomes" id="UP001142292">
    <property type="component" value="Unassembled WGS sequence"/>
</dbReference>
<comment type="catalytic activity">
    <reaction evidence="10 11">
        <text>D-sedoheptulose 7-phosphate + D-glyceraldehyde 3-phosphate = D-erythrose 4-phosphate + beta-D-fructose 6-phosphate</text>
        <dbReference type="Rhea" id="RHEA:17053"/>
        <dbReference type="ChEBI" id="CHEBI:16897"/>
        <dbReference type="ChEBI" id="CHEBI:57483"/>
        <dbReference type="ChEBI" id="CHEBI:57634"/>
        <dbReference type="ChEBI" id="CHEBI:59776"/>
        <dbReference type="EC" id="2.2.1.2"/>
    </reaction>
</comment>
<keyword evidence="7 11" id="KW-0808">Transferase</keyword>
<dbReference type="InterPro" id="IPR001585">
    <property type="entry name" value="TAL/FSA"/>
</dbReference>
<evidence type="ECO:0000256" key="1">
    <source>
        <dbReference type="ARBA" id="ARBA00003518"/>
    </source>
</evidence>
<dbReference type="PANTHER" id="PTHR10683:SF31">
    <property type="entry name" value="TRANSALDOLASE"/>
    <property type="match status" value="1"/>
</dbReference>
<dbReference type="NCBIfam" id="TIGR00876">
    <property type="entry name" value="tal_mycobact"/>
    <property type="match status" value="1"/>
</dbReference>
<feature type="active site" description="Schiff-base intermediate with substrate" evidence="11">
    <location>
        <position position="139"/>
    </location>
</feature>
<gene>
    <name evidence="12" type="primary">talA</name>
    <name evidence="11" type="synonym">tal</name>
    <name evidence="12" type="ORF">GCM10017579_06310</name>
</gene>
<accession>A0ABQ5SR40</accession>
<evidence type="ECO:0000256" key="5">
    <source>
        <dbReference type="ARBA" id="ARBA00013151"/>
    </source>
</evidence>
<evidence type="ECO:0000256" key="7">
    <source>
        <dbReference type="ARBA" id="ARBA00022679"/>
    </source>
</evidence>
<dbReference type="InterPro" id="IPR013785">
    <property type="entry name" value="Aldolase_TIM"/>
</dbReference>